<keyword evidence="12" id="KW-1185">Reference proteome</keyword>
<evidence type="ECO:0000256" key="8">
    <source>
        <dbReference type="RuleBase" id="RU004057"/>
    </source>
</evidence>
<dbReference type="InterPro" id="IPR002898">
    <property type="entry name" value="MotA_ExbB_proton_chnl"/>
</dbReference>
<evidence type="ECO:0000256" key="9">
    <source>
        <dbReference type="SAM" id="Phobius"/>
    </source>
</evidence>
<evidence type="ECO:0000256" key="1">
    <source>
        <dbReference type="ARBA" id="ARBA00004429"/>
    </source>
</evidence>
<feature type="domain" description="MotA/TolQ/ExbB proton channel" evidence="10">
    <location>
        <begin position="46"/>
        <end position="162"/>
    </location>
</feature>
<organism evidence="11 12">
    <name type="scientific">Arcobacter venerupis</name>
    <dbReference type="NCBI Taxonomy" id="1054033"/>
    <lineage>
        <taxon>Bacteria</taxon>
        <taxon>Pseudomonadati</taxon>
        <taxon>Campylobacterota</taxon>
        <taxon>Epsilonproteobacteria</taxon>
        <taxon>Campylobacterales</taxon>
        <taxon>Arcobacteraceae</taxon>
        <taxon>Arcobacter</taxon>
    </lineage>
</organism>
<dbReference type="RefSeq" id="WP_128360352.1">
    <property type="nucleotide sequence ID" value="NZ_CP053840.1"/>
</dbReference>
<dbReference type="KEGG" id="avp:AVENP_3070"/>
<name>A0AAE7BAM4_9BACT</name>
<keyword evidence="2 8" id="KW-0813">Transport</keyword>
<comment type="subcellular location">
    <subcellularLocation>
        <location evidence="1">Cell inner membrane</location>
        <topology evidence="1">Multi-pass membrane protein</topology>
    </subcellularLocation>
    <subcellularLocation>
        <location evidence="8">Membrane</location>
        <topology evidence="8">Multi-pass membrane protein</topology>
    </subcellularLocation>
</comment>
<keyword evidence="5 8" id="KW-0653">Protein transport</keyword>
<protein>
    <submittedName>
        <fullName evidence="11">TonB system transport protein ExbB</fullName>
    </submittedName>
</protein>
<evidence type="ECO:0000256" key="6">
    <source>
        <dbReference type="ARBA" id="ARBA00022989"/>
    </source>
</evidence>
<evidence type="ECO:0000313" key="12">
    <source>
        <dbReference type="Proteomes" id="UP000503482"/>
    </source>
</evidence>
<evidence type="ECO:0000256" key="4">
    <source>
        <dbReference type="ARBA" id="ARBA00022692"/>
    </source>
</evidence>
<feature type="transmembrane region" description="Helical" evidence="9">
    <location>
        <begin position="88"/>
        <end position="112"/>
    </location>
</feature>
<keyword evidence="6 9" id="KW-1133">Transmembrane helix</keyword>
<dbReference type="Pfam" id="PF01618">
    <property type="entry name" value="MotA_ExbB"/>
    <property type="match status" value="1"/>
</dbReference>
<dbReference type="Proteomes" id="UP000503482">
    <property type="component" value="Chromosome"/>
</dbReference>
<proteinExistence type="inferred from homology"/>
<sequence>MNENYLNLMDYVDKAGMIGYILLILFTLGISIMIWKSIHIFYFKSTREKYLQAVLEKVKEIADPTLCMKVSKSIIDEKMSELESGMSTIRIVASISPLLGLLGTVIGILQAFDVISKTGLGEPTAFAAGISLALITTVMGLIIAIPHYVGYNYLVRSINHFESVLLKEIDFKILKK</sequence>
<evidence type="ECO:0000256" key="2">
    <source>
        <dbReference type="ARBA" id="ARBA00022448"/>
    </source>
</evidence>
<evidence type="ECO:0000256" key="5">
    <source>
        <dbReference type="ARBA" id="ARBA00022927"/>
    </source>
</evidence>
<gene>
    <name evidence="11" type="primary">exbB4</name>
    <name evidence="11" type="ORF">AVENP_3070</name>
</gene>
<dbReference type="EMBL" id="CP053840">
    <property type="protein sequence ID" value="QKF68533.1"/>
    <property type="molecule type" value="Genomic_DNA"/>
</dbReference>
<reference evidence="11 12" key="1">
    <citation type="submission" date="2020-05" db="EMBL/GenBank/DDBJ databases">
        <title>Complete genome sequencing of Campylobacter and Arcobacter type strains.</title>
        <authorList>
            <person name="Miller W.G."/>
            <person name="Yee E."/>
        </authorList>
    </citation>
    <scope>NUCLEOTIDE SEQUENCE [LARGE SCALE GENOMIC DNA]</scope>
    <source>
        <strain evidence="11 12">LMG 26156</strain>
    </source>
</reference>
<dbReference type="GO" id="GO:0017038">
    <property type="term" value="P:protein import"/>
    <property type="evidence" value="ECO:0007669"/>
    <property type="project" value="TreeGrafter"/>
</dbReference>
<evidence type="ECO:0000259" key="10">
    <source>
        <dbReference type="Pfam" id="PF01618"/>
    </source>
</evidence>
<evidence type="ECO:0000256" key="3">
    <source>
        <dbReference type="ARBA" id="ARBA00022475"/>
    </source>
</evidence>
<feature type="transmembrane region" description="Helical" evidence="9">
    <location>
        <begin position="124"/>
        <end position="149"/>
    </location>
</feature>
<dbReference type="InterPro" id="IPR050790">
    <property type="entry name" value="ExbB/TolQ_transport"/>
</dbReference>
<dbReference type="GO" id="GO:0005886">
    <property type="term" value="C:plasma membrane"/>
    <property type="evidence" value="ECO:0007669"/>
    <property type="project" value="UniProtKB-SubCell"/>
</dbReference>
<dbReference type="PANTHER" id="PTHR30625">
    <property type="entry name" value="PROTEIN TOLQ"/>
    <property type="match status" value="1"/>
</dbReference>
<keyword evidence="4 9" id="KW-0812">Transmembrane</keyword>
<evidence type="ECO:0000256" key="7">
    <source>
        <dbReference type="ARBA" id="ARBA00023136"/>
    </source>
</evidence>
<dbReference type="AlphaFoldDB" id="A0AAE7BAM4"/>
<evidence type="ECO:0000313" key="11">
    <source>
        <dbReference type="EMBL" id="QKF68533.1"/>
    </source>
</evidence>
<keyword evidence="7 9" id="KW-0472">Membrane</keyword>
<accession>A0AAE7BAM4</accession>
<feature type="transmembrane region" description="Helical" evidence="9">
    <location>
        <begin position="20"/>
        <end position="43"/>
    </location>
</feature>
<dbReference type="PANTHER" id="PTHR30625:SF15">
    <property type="entry name" value="BIOPOLYMER TRANSPORT PROTEIN EXBB"/>
    <property type="match status" value="1"/>
</dbReference>
<comment type="similarity">
    <text evidence="8">Belongs to the exbB/tolQ family.</text>
</comment>
<keyword evidence="3" id="KW-1003">Cell membrane</keyword>